<dbReference type="PROSITE" id="PS50994">
    <property type="entry name" value="INTEGRASE"/>
    <property type="match status" value="1"/>
</dbReference>
<sequence length="269" mass="30468">YKKGNTNNVGCCFSQPPIMALTTVLNSCGHETSDWPLLYKSDPDFGHTYQTPLDGRHVPDFHLQGALLCHLGYLCVPSSEHAKMIWEAHYSRVAGHFGVEKTVAVLQNYFYWPNLRQDVGKYIRSCTACAIAKPTIKKQGLYTPLPTPSRPWESISMDYMSGLPSTKHGNDCVFVVVDRFSKMAIMVACKKNITAEATAKLFFERVWVHFGIPQSIISDRDSRFLSTFWSSLWSMLDTKLTKSTAFHPQTDGQTEVVNRMIVHILCMYN</sequence>
<dbReference type="FunFam" id="1.10.340.70:FF:000001">
    <property type="entry name" value="Retrovirus-related Pol polyprotein from transposon gypsy-like Protein"/>
    <property type="match status" value="1"/>
</dbReference>
<comment type="caution">
    <text evidence="2">The sequence shown here is derived from an EMBL/GenBank/DDBJ whole genome shotgun (WGS) entry which is preliminary data.</text>
</comment>
<name>A0A9Q4DNI9_ACTPL</name>
<feature type="domain" description="Integrase catalytic" evidence="1">
    <location>
        <begin position="147"/>
        <end position="269"/>
    </location>
</feature>
<evidence type="ECO:0000259" key="1">
    <source>
        <dbReference type="PROSITE" id="PS50994"/>
    </source>
</evidence>
<dbReference type="InterPro" id="IPR036397">
    <property type="entry name" value="RNaseH_sf"/>
</dbReference>
<dbReference type="PANTHER" id="PTHR35046">
    <property type="entry name" value="ZINC KNUCKLE (CCHC-TYPE) FAMILY PROTEIN"/>
    <property type="match status" value="1"/>
</dbReference>
<dbReference type="GO" id="GO:0015074">
    <property type="term" value="P:DNA integration"/>
    <property type="evidence" value="ECO:0007669"/>
    <property type="project" value="InterPro"/>
</dbReference>
<dbReference type="Pfam" id="PF17921">
    <property type="entry name" value="Integrase_H2C2"/>
    <property type="match status" value="1"/>
</dbReference>
<dbReference type="SUPFAM" id="SSF53098">
    <property type="entry name" value="Ribonuclease H-like"/>
    <property type="match status" value="1"/>
</dbReference>
<gene>
    <name evidence="2" type="ORF">OYG11_13265</name>
</gene>
<proteinExistence type="predicted"/>
<protein>
    <submittedName>
        <fullName evidence="2">Transposase family protein</fullName>
    </submittedName>
</protein>
<dbReference type="Gene3D" id="1.10.340.70">
    <property type="match status" value="1"/>
</dbReference>
<reference evidence="2" key="1">
    <citation type="journal article" date="2021" name="Vet Sci">
        <title>O-Serogroups and Pathovirotypes of Escherichia coli Isolated from Post-Weaning Piglets Showing Diarrhoea and/or Oedema in South Korea.</title>
        <authorList>
            <person name="Byun J.W."/>
            <person name="Moon B.Y."/>
            <person name="Do K.H."/>
            <person name="Lee K."/>
            <person name="Lee H.Y."/>
            <person name="Kim W.I."/>
            <person name="So B."/>
            <person name="Lee W.K."/>
        </authorList>
    </citation>
    <scope>NUCLEOTIDE SEQUENCE</scope>
    <source>
        <strain evidence="2">84/14</strain>
    </source>
</reference>
<dbReference type="AlphaFoldDB" id="A0A9Q4DNI9"/>
<evidence type="ECO:0000313" key="2">
    <source>
        <dbReference type="EMBL" id="MCY6525161.1"/>
    </source>
</evidence>
<dbReference type="InterPro" id="IPR041588">
    <property type="entry name" value="Integrase_H2C2"/>
</dbReference>
<dbReference type="GO" id="GO:0003676">
    <property type="term" value="F:nucleic acid binding"/>
    <property type="evidence" value="ECO:0007669"/>
    <property type="project" value="InterPro"/>
</dbReference>
<dbReference type="Proteomes" id="UP001077788">
    <property type="component" value="Unassembled WGS sequence"/>
</dbReference>
<dbReference type="PANTHER" id="PTHR35046:SF18">
    <property type="entry name" value="RNA-DIRECTED DNA POLYMERASE"/>
    <property type="match status" value="1"/>
</dbReference>
<organism evidence="2 3">
    <name type="scientific">Actinobacillus pleuropneumoniae</name>
    <name type="common">Haemophilus pleuropneumoniae</name>
    <dbReference type="NCBI Taxonomy" id="715"/>
    <lineage>
        <taxon>Bacteria</taxon>
        <taxon>Pseudomonadati</taxon>
        <taxon>Pseudomonadota</taxon>
        <taxon>Gammaproteobacteria</taxon>
        <taxon>Pasteurellales</taxon>
        <taxon>Pasteurellaceae</taxon>
        <taxon>Actinobacillus</taxon>
    </lineage>
</organism>
<dbReference type="InterPro" id="IPR001584">
    <property type="entry name" value="Integrase_cat-core"/>
</dbReference>
<dbReference type="RefSeq" id="WP_267992617.1">
    <property type="nucleotide sequence ID" value="NZ_JAPQFC010001444.1"/>
</dbReference>
<dbReference type="EMBL" id="JAPQFC010001444">
    <property type="protein sequence ID" value="MCY6525161.1"/>
    <property type="molecule type" value="Genomic_DNA"/>
</dbReference>
<dbReference type="Pfam" id="PF00665">
    <property type="entry name" value="rve"/>
    <property type="match status" value="1"/>
</dbReference>
<dbReference type="InterPro" id="IPR012337">
    <property type="entry name" value="RNaseH-like_sf"/>
</dbReference>
<accession>A0A9Q4DNI9</accession>
<evidence type="ECO:0000313" key="3">
    <source>
        <dbReference type="Proteomes" id="UP001077788"/>
    </source>
</evidence>
<feature type="non-terminal residue" evidence="2">
    <location>
        <position position="1"/>
    </location>
</feature>
<dbReference type="Gene3D" id="3.30.420.10">
    <property type="entry name" value="Ribonuclease H-like superfamily/Ribonuclease H"/>
    <property type="match status" value="1"/>
</dbReference>
<reference evidence="2" key="2">
    <citation type="submission" date="2022-12" db="EMBL/GenBank/DDBJ databases">
        <authorList>
            <person name="Kardos G."/>
            <person name="Sarkozi R."/>
            <person name="Laczko L."/>
            <person name="Marton S."/>
            <person name="Makrai L."/>
            <person name="Banyai K."/>
            <person name="Fodor L."/>
        </authorList>
    </citation>
    <scope>NUCLEOTIDE SEQUENCE</scope>
    <source>
        <strain evidence="2">84/14</strain>
    </source>
</reference>